<dbReference type="AlphaFoldDB" id="A0A0L0P090"/>
<dbReference type="Proteomes" id="UP000037122">
    <property type="component" value="Unassembled WGS sequence"/>
</dbReference>
<keyword evidence="5 6" id="KW-0539">Nucleus</keyword>
<dbReference type="GO" id="GO:0000178">
    <property type="term" value="C:exosome (RNase complex)"/>
    <property type="evidence" value="ECO:0007669"/>
    <property type="project" value="TreeGrafter"/>
</dbReference>
<evidence type="ECO:0000256" key="4">
    <source>
        <dbReference type="ARBA" id="ARBA00022884"/>
    </source>
</evidence>
<comment type="caution">
    <text evidence="8">The sequence shown here is derived from an EMBL/GenBank/DDBJ whole genome shotgun (WGS) entry which is preliminary data.</text>
</comment>
<feature type="region of interest" description="Disordered" evidence="7">
    <location>
        <begin position="123"/>
        <end position="209"/>
    </location>
</feature>
<dbReference type="VEuPathDB" id="FungiDB:CJI97_001700"/>
<dbReference type="GO" id="GO:0003723">
    <property type="term" value="F:RNA binding"/>
    <property type="evidence" value="ECO:0007669"/>
    <property type="project" value="UniProtKB-UniRule"/>
</dbReference>
<comment type="subcellular location">
    <subcellularLocation>
        <location evidence="1 6">Nucleus</location>
    </subcellularLocation>
</comment>
<dbReference type="VEuPathDB" id="FungiDB:QG37_03493"/>
<dbReference type="EMBL" id="LGST01000022">
    <property type="protein sequence ID" value="KND99698.1"/>
    <property type="molecule type" value="Genomic_DNA"/>
</dbReference>
<evidence type="ECO:0000256" key="1">
    <source>
        <dbReference type="ARBA" id="ARBA00004123"/>
    </source>
</evidence>
<dbReference type="VEuPathDB" id="FungiDB:CJJ09_001872"/>
<evidence type="ECO:0000256" key="5">
    <source>
        <dbReference type="ARBA" id="ARBA00023242"/>
    </source>
</evidence>
<dbReference type="Pfam" id="PF04000">
    <property type="entry name" value="Sas10_Utp3"/>
    <property type="match status" value="1"/>
</dbReference>
<name>A0A0L0P090_CANAR</name>
<dbReference type="GO" id="GO:0000460">
    <property type="term" value="P:maturation of 5.8S rRNA"/>
    <property type="evidence" value="ECO:0007669"/>
    <property type="project" value="TreeGrafter"/>
</dbReference>
<dbReference type="InterPro" id="IPR011082">
    <property type="entry name" value="Exosome-assoc_fac/DNA_repair"/>
</dbReference>
<feature type="region of interest" description="Disordered" evidence="7">
    <location>
        <begin position="89"/>
        <end position="111"/>
    </location>
</feature>
<feature type="compositionally biased region" description="Polar residues" evidence="7">
    <location>
        <begin position="127"/>
        <end position="145"/>
    </location>
</feature>
<protein>
    <recommendedName>
        <fullName evidence="6">Exosome complex protein</fullName>
    </recommendedName>
</protein>
<dbReference type="VEuPathDB" id="FungiDB:CJJ07_000093"/>
<dbReference type="GO" id="GO:0005730">
    <property type="term" value="C:nucleolus"/>
    <property type="evidence" value="ECO:0007669"/>
    <property type="project" value="TreeGrafter"/>
</dbReference>
<evidence type="ECO:0000256" key="3">
    <source>
        <dbReference type="ARBA" id="ARBA00022552"/>
    </source>
</evidence>
<comment type="similarity">
    <text evidence="2 6">Belongs to the C1D family.</text>
</comment>
<dbReference type="GO" id="GO:0003677">
    <property type="term" value="F:DNA binding"/>
    <property type="evidence" value="ECO:0007669"/>
    <property type="project" value="TreeGrafter"/>
</dbReference>
<sequence length="209" mass="23664">MENVEHVRDLVTSLQSSIEELQGTLQPITDRPLDELIRECGLPKEEAEFLNNYLYCTVSLIFAYLKIQGINTDEHPIMKELDRAKASMKRLKEMDNAEKKKEEKDARSNEKAAEYIQRTLGGVSGGQAASENMKSPAISASNFQGKHTKFTDMDDDSEPDINPEATRLEPLAKPQQSKTHKYQESPQNKISKPKSKGKRLRLKKSKNNS</sequence>
<evidence type="ECO:0000256" key="6">
    <source>
        <dbReference type="RuleBase" id="RU368003"/>
    </source>
</evidence>
<gene>
    <name evidence="8" type="ORF">QG37_03493</name>
</gene>
<proteinExistence type="inferred from homology"/>
<comment type="function">
    <text evidence="6">Required for exosome-dependent processing of pre-rRNA and small nucleolar RNA (snRNA) precursors. Involved in processing of 35S pre-rRNA at the A0, A1 and A2 sites.</text>
</comment>
<reference evidence="9" key="1">
    <citation type="journal article" date="2015" name="BMC Genomics">
        <title>Draft genome of a commonly misdiagnosed multidrug resistant pathogen Candida auris.</title>
        <authorList>
            <person name="Chatterjee S."/>
            <person name="Alampalli S.V."/>
            <person name="Nageshan R.K."/>
            <person name="Chettiar S.T."/>
            <person name="Joshi S."/>
            <person name="Tatu U.S."/>
        </authorList>
    </citation>
    <scope>NUCLEOTIDE SEQUENCE [LARGE SCALE GENOMIC DNA]</scope>
    <source>
        <strain evidence="9">6684</strain>
    </source>
</reference>
<dbReference type="PANTHER" id="PTHR15341">
    <property type="entry name" value="SUN-COR STEROID HORMONE RECEPTOR CO-REPRESSOR"/>
    <property type="match status" value="1"/>
</dbReference>
<dbReference type="InterPro" id="IPR007146">
    <property type="entry name" value="Sas10/Utp3/C1D"/>
</dbReference>
<dbReference type="GO" id="GO:0010468">
    <property type="term" value="P:regulation of gene expression"/>
    <property type="evidence" value="ECO:0007669"/>
    <property type="project" value="TreeGrafter"/>
</dbReference>
<dbReference type="VEuPathDB" id="FungiDB:B9J08_001610"/>
<keyword evidence="4 6" id="KW-0694">RNA-binding</keyword>
<evidence type="ECO:0000256" key="7">
    <source>
        <dbReference type="SAM" id="MobiDB-lite"/>
    </source>
</evidence>
<evidence type="ECO:0000313" key="8">
    <source>
        <dbReference type="EMBL" id="KND99698.1"/>
    </source>
</evidence>
<keyword evidence="3 6" id="KW-0698">rRNA processing</keyword>
<dbReference type="PANTHER" id="PTHR15341:SF3">
    <property type="entry name" value="NUCLEAR NUCLEIC ACID-BINDING PROTEIN C1D"/>
    <property type="match status" value="1"/>
</dbReference>
<accession>A0A0L0P090</accession>
<evidence type="ECO:0000256" key="2">
    <source>
        <dbReference type="ARBA" id="ARBA00009154"/>
    </source>
</evidence>
<dbReference type="VEuPathDB" id="FungiDB:CJI96_0000076"/>
<feature type="compositionally biased region" description="Basic residues" evidence="7">
    <location>
        <begin position="191"/>
        <end position="209"/>
    </location>
</feature>
<organism evidence="8 9">
    <name type="scientific">Candidozyma auris</name>
    <name type="common">Yeast</name>
    <name type="synonym">Candida auris</name>
    <dbReference type="NCBI Taxonomy" id="498019"/>
    <lineage>
        <taxon>Eukaryota</taxon>
        <taxon>Fungi</taxon>
        <taxon>Dikarya</taxon>
        <taxon>Ascomycota</taxon>
        <taxon>Saccharomycotina</taxon>
        <taxon>Pichiomycetes</taxon>
        <taxon>Metschnikowiaceae</taxon>
        <taxon>Candidozyma</taxon>
    </lineage>
</organism>
<evidence type="ECO:0000313" key="9">
    <source>
        <dbReference type="Proteomes" id="UP000037122"/>
    </source>
</evidence>